<dbReference type="InterPro" id="IPR036116">
    <property type="entry name" value="FN3_sf"/>
</dbReference>
<comment type="caution">
    <text evidence="4">The sequence shown here is derived from an EMBL/GenBank/DDBJ whole genome shotgun (WGS) entry which is preliminary data.</text>
</comment>
<keyword evidence="5" id="KW-1185">Reference proteome</keyword>
<dbReference type="AlphaFoldDB" id="A0A8J5JXD2"/>
<dbReference type="PROSITE" id="PS50853">
    <property type="entry name" value="FN3"/>
    <property type="match status" value="2"/>
</dbReference>
<name>A0A8J5JXD2_HOMAM</name>
<dbReference type="SUPFAM" id="SSF49265">
    <property type="entry name" value="Fibronectin type III"/>
    <property type="match status" value="2"/>
</dbReference>
<keyword evidence="1" id="KW-0677">Repeat</keyword>
<evidence type="ECO:0000313" key="5">
    <source>
        <dbReference type="Proteomes" id="UP000747542"/>
    </source>
</evidence>
<feature type="non-terminal residue" evidence="4">
    <location>
        <position position="1"/>
    </location>
</feature>
<evidence type="ECO:0000256" key="2">
    <source>
        <dbReference type="SAM" id="SignalP"/>
    </source>
</evidence>
<dbReference type="PANTHER" id="PTHR46708:SF2">
    <property type="entry name" value="FIBRONECTIN TYPE-III DOMAIN-CONTAINING PROTEIN"/>
    <property type="match status" value="1"/>
</dbReference>
<dbReference type="InterPro" id="IPR003961">
    <property type="entry name" value="FN3_dom"/>
</dbReference>
<dbReference type="CDD" id="cd00063">
    <property type="entry name" value="FN3"/>
    <property type="match status" value="3"/>
</dbReference>
<dbReference type="Gene3D" id="2.60.40.10">
    <property type="entry name" value="Immunoglobulins"/>
    <property type="match status" value="3"/>
</dbReference>
<feature type="domain" description="Fibronectin type-III" evidence="3">
    <location>
        <begin position="35"/>
        <end position="117"/>
    </location>
</feature>
<feature type="signal peptide" evidence="2">
    <location>
        <begin position="1"/>
        <end position="19"/>
    </location>
</feature>
<keyword evidence="4" id="KW-0675">Receptor</keyword>
<sequence>MLCWSRVLLLLYVLLLAAATEDSGGAAMSHAEEGPPLNVIVEAVSGTALNMSWDPPDEEPQYYEVTDVRDSFNELAYTTYCLIDELQPCTTYFYTVTSDYGSIQYSSPPTSGTTLASGGAPQDVTVTAVSESALRVSWDPPSEDPDYYSIAVGTAPGVPVYTTSYILEGLEPCTEYEISVASEYGNDEYMATPVMGKTLDSVPPPPLNCDFDRITTNSMYLTWSAPDTGCYIRNYNISWSWSSLWEDEHGSGETLSTGTHTSVWDLPAYAIVTVNIAAATDLGFGPPLTCWNVTQQD</sequence>
<evidence type="ECO:0000259" key="3">
    <source>
        <dbReference type="PROSITE" id="PS50853"/>
    </source>
</evidence>
<keyword evidence="2" id="KW-0732">Signal</keyword>
<dbReference type="PANTHER" id="PTHR46708">
    <property type="entry name" value="TENASCIN"/>
    <property type="match status" value="1"/>
</dbReference>
<evidence type="ECO:0000256" key="1">
    <source>
        <dbReference type="ARBA" id="ARBA00022737"/>
    </source>
</evidence>
<feature type="chain" id="PRO_5035174488" evidence="2">
    <location>
        <begin position="20"/>
        <end position="297"/>
    </location>
</feature>
<proteinExistence type="predicted"/>
<dbReference type="Proteomes" id="UP000747542">
    <property type="component" value="Unassembled WGS sequence"/>
</dbReference>
<dbReference type="InterPro" id="IPR050991">
    <property type="entry name" value="ECM_Regulatory_Proteins"/>
</dbReference>
<accession>A0A8J5JXD2</accession>
<reference evidence="4" key="1">
    <citation type="journal article" date="2021" name="Sci. Adv.">
        <title>The American lobster genome reveals insights on longevity, neural, and immune adaptations.</title>
        <authorList>
            <person name="Polinski J.M."/>
            <person name="Zimin A.V."/>
            <person name="Clark K.F."/>
            <person name="Kohn A.B."/>
            <person name="Sadowski N."/>
            <person name="Timp W."/>
            <person name="Ptitsyn A."/>
            <person name="Khanna P."/>
            <person name="Romanova D.Y."/>
            <person name="Williams P."/>
            <person name="Greenwood S.J."/>
            <person name="Moroz L.L."/>
            <person name="Walt D.R."/>
            <person name="Bodnar A.G."/>
        </authorList>
    </citation>
    <scope>NUCLEOTIDE SEQUENCE</scope>
    <source>
        <strain evidence="4">GMGI-L3</strain>
    </source>
</reference>
<feature type="domain" description="Fibronectin type-III" evidence="3">
    <location>
        <begin position="120"/>
        <end position="205"/>
    </location>
</feature>
<dbReference type="EMBL" id="JAHLQT010025733">
    <property type="protein sequence ID" value="KAG7164081.1"/>
    <property type="molecule type" value="Genomic_DNA"/>
</dbReference>
<organism evidence="4 5">
    <name type="scientific">Homarus americanus</name>
    <name type="common">American lobster</name>
    <dbReference type="NCBI Taxonomy" id="6706"/>
    <lineage>
        <taxon>Eukaryota</taxon>
        <taxon>Metazoa</taxon>
        <taxon>Ecdysozoa</taxon>
        <taxon>Arthropoda</taxon>
        <taxon>Crustacea</taxon>
        <taxon>Multicrustacea</taxon>
        <taxon>Malacostraca</taxon>
        <taxon>Eumalacostraca</taxon>
        <taxon>Eucarida</taxon>
        <taxon>Decapoda</taxon>
        <taxon>Pleocyemata</taxon>
        <taxon>Astacidea</taxon>
        <taxon>Nephropoidea</taxon>
        <taxon>Nephropidae</taxon>
        <taxon>Homarus</taxon>
    </lineage>
</organism>
<dbReference type="Pfam" id="PF00041">
    <property type="entry name" value="fn3"/>
    <property type="match status" value="3"/>
</dbReference>
<protein>
    <submittedName>
        <fullName evidence="4">Receptor-type tyrosine-protein phosphatase S-like</fullName>
    </submittedName>
</protein>
<evidence type="ECO:0000313" key="4">
    <source>
        <dbReference type="EMBL" id="KAG7164081.1"/>
    </source>
</evidence>
<dbReference type="SMART" id="SM00060">
    <property type="entry name" value="FN3"/>
    <property type="match status" value="3"/>
</dbReference>
<dbReference type="InterPro" id="IPR013783">
    <property type="entry name" value="Ig-like_fold"/>
</dbReference>
<gene>
    <name evidence="4" type="primary">PTPRS-L</name>
    <name evidence="4" type="ORF">Hamer_G020528</name>
</gene>